<proteinExistence type="predicted"/>
<dbReference type="AlphaFoldDB" id="A0A918LFM9"/>
<dbReference type="Proteomes" id="UP000660680">
    <property type="component" value="Unassembled WGS sequence"/>
</dbReference>
<evidence type="ECO:0000313" key="2">
    <source>
        <dbReference type="EMBL" id="GGS43423.1"/>
    </source>
</evidence>
<feature type="region of interest" description="Disordered" evidence="1">
    <location>
        <begin position="36"/>
        <end position="57"/>
    </location>
</feature>
<accession>A0A918LFM9</accession>
<reference evidence="2" key="1">
    <citation type="journal article" date="2014" name="Int. J. Syst. Evol. Microbiol.">
        <title>Complete genome sequence of Corynebacterium casei LMG S-19264T (=DSM 44701T), isolated from a smear-ripened cheese.</title>
        <authorList>
            <consortium name="US DOE Joint Genome Institute (JGI-PGF)"/>
            <person name="Walter F."/>
            <person name="Albersmeier A."/>
            <person name="Kalinowski J."/>
            <person name="Ruckert C."/>
        </authorList>
    </citation>
    <scope>NUCLEOTIDE SEQUENCE</scope>
    <source>
        <strain evidence="2">JCM 3276</strain>
    </source>
</reference>
<organism evidence="2 3">
    <name type="scientific">Actinokineospora fastidiosa</name>
    <dbReference type="NCBI Taxonomy" id="1816"/>
    <lineage>
        <taxon>Bacteria</taxon>
        <taxon>Bacillati</taxon>
        <taxon>Actinomycetota</taxon>
        <taxon>Actinomycetes</taxon>
        <taxon>Pseudonocardiales</taxon>
        <taxon>Pseudonocardiaceae</taxon>
        <taxon>Actinokineospora</taxon>
    </lineage>
</organism>
<gene>
    <name evidence="2" type="ORF">GCM10010171_43170</name>
</gene>
<keyword evidence="3" id="KW-1185">Reference proteome</keyword>
<name>A0A918LFM9_9PSEU</name>
<reference evidence="2" key="2">
    <citation type="submission" date="2020-09" db="EMBL/GenBank/DDBJ databases">
        <authorList>
            <person name="Sun Q."/>
            <person name="Ohkuma M."/>
        </authorList>
    </citation>
    <scope>NUCLEOTIDE SEQUENCE</scope>
    <source>
        <strain evidence="2">JCM 3276</strain>
    </source>
</reference>
<protein>
    <submittedName>
        <fullName evidence="2">Uncharacterized protein</fullName>
    </submittedName>
</protein>
<evidence type="ECO:0000256" key="1">
    <source>
        <dbReference type="SAM" id="MobiDB-lite"/>
    </source>
</evidence>
<dbReference type="EMBL" id="BMRB01000003">
    <property type="protein sequence ID" value="GGS43423.1"/>
    <property type="molecule type" value="Genomic_DNA"/>
</dbReference>
<sequence length="94" mass="10537">MRRHHGCAVPGLRTRDGVGTGCWLLQRRDRQRLQGIAGQRSGTEHRGRRGPTDDPALGLRERSFVVTGVEKSFLQAYREGSFHYLLIAADKVGH</sequence>
<comment type="caution">
    <text evidence="2">The sequence shown here is derived from an EMBL/GenBank/DDBJ whole genome shotgun (WGS) entry which is preliminary data.</text>
</comment>
<evidence type="ECO:0000313" key="3">
    <source>
        <dbReference type="Proteomes" id="UP000660680"/>
    </source>
</evidence>